<accession>A0A8S3ZXQ3</accession>
<dbReference type="Proteomes" id="UP000678393">
    <property type="component" value="Unassembled WGS sequence"/>
</dbReference>
<keyword evidence="2" id="KW-1185">Reference proteome</keyword>
<sequence>MVKVIQEHFEKNWTKLCDPHIVQKDCDFANAHFYSKTRNAAKHIGNPPSTKITHSSVSRKALGASKSLFVQGDKLPAGNTVSSSSDLSKEGSSSYQIAKTTLHIDTRPAFDILSSDIIITFGKPFDKLSGFHNFSVSDNSQTKESVKNKYKLFQVSEPKCHHQKLLCALLPEPNNAETIKEAIENLDIILQSLNHKNFTQNIRKVVLTSSILYK</sequence>
<reference evidence="1" key="1">
    <citation type="submission" date="2021-04" db="EMBL/GenBank/DDBJ databases">
        <authorList>
            <consortium name="Molecular Ecology Group"/>
        </authorList>
    </citation>
    <scope>NUCLEOTIDE SEQUENCE</scope>
</reference>
<protein>
    <submittedName>
        <fullName evidence="1">Uncharacterized protein</fullName>
    </submittedName>
</protein>
<name>A0A8S3ZXQ3_9EUPU</name>
<dbReference type="EMBL" id="CAJHNH020004757">
    <property type="protein sequence ID" value="CAG5131586.1"/>
    <property type="molecule type" value="Genomic_DNA"/>
</dbReference>
<evidence type="ECO:0000313" key="1">
    <source>
        <dbReference type="EMBL" id="CAG5131586.1"/>
    </source>
</evidence>
<dbReference type="AlphaFoldDB" id="A0A8S3ZXQ3"/>
<organism evidence="1 2">
    <name type="scientific">Candidula unifasciata</name>
    <dbReference type="NCBI Taxonomy" id="100452"/>
    <lineage>
        <taxon>Eukaryota</taxon>
        <taxon>Metazoa</taxon>
        <taxon>Spiralia</taxon>
        <taxon>Lophotrochozoa</taxon>
        <taxon>Mollusca</taxon>
        <taxon>Gastropoda</taxon>
        <taxon>Heterobranchia</taxon>
        <taxon>Euthyneura</taxon>
        <taxon>Panpulmonata</taxon>
        <taxon>Eupulmonata</taxon>
        <taxon>Stylommatophora</taxon>
        <taxon>Helicina</taxon>
        <taxon>Helicoidea</taxon>
        <taxon>Geomitridae</taxon>
        <taxon>Candidula</taxon>
    </lineage>
</organism>
<comment type="caution">
    <text evidence="1">The sequence shown here is derived from an EMBL/GenBank/DDBJ whole genome shotgun (WGS) entry which is preliminary data.</text>
</comment>
<gene>
    <name evidence="1" type="ORF">CUNI_LOCUS17144</name>
</gene>
<evidence type="ECO:0000313" key="2">
    <source>
        <dbReference type="Proteomes" id="UP000678393"/>
    </source>
</evidence>
<feature type="non-terminal residue" evidence="1">
    <location>
        <position position="214"/>
    </location>
</feature>
<proteinExistence type="predicted"/>